<dbReference type="SUPFAM" id="SSF53850">
    <property type="entry name" value="Periplasmic binding protein-like II"/>
    <property type="match status" value="1"/>
</dbReference>
<dbReference type="PANTHER" id="PTHR30061:SF50">
    <property type="entry name" value="MALTOSE_MALTODEXTRIN-BINDING PERIPLASMIC PROTEIN"/>
    <property type="match status" value="1"/>
</dbReference>
<dbReference type="InterPro" id="IPR006059">
    <property type="entry name" value="SBP"/>
</dbReference>
<proteinExistence type="inferred from homology"/>
<organism evidence="6 7">
    <name type="scientific">Motilibacter rhizosphaerae</name>
    <dbReference type="NCBI Taxonomy" id="598652"/>
    <lineage>
        <taxon>Bacteria</taxon>
        <taxon>Bacillati</taxon>
        <taxon>Actinomycetota</taxon>
        <taxon>Actinomycetes</taxon>
        <taxon>Motilibacterales</taxon>
        <taxon>Motilibacteraceae</taxon>
        <taxon>Motilibacter</taxon>
    </lineage>
</organism>
<keyword evidence="7" id="KW-1185">Reference proteome</keyword>
<feature type="region of interest" description="Disordered" evidence="4">
    <location>
        <begin position="25"/>
        <end position="52"/>
    </location>
</feature>
<comment type="similarity">
    <text evidence="1">Belongs to the bacterial solute-binding protein 1 family.</text>
</comment>
<feature type="signal peptide" evidence="5">
    <location>
        <begin position="1"/>
        <end position="21"/>
    </location>
</feature>
<dbReference type="AlphaFoldDB" id="A0A4Q7NGI2"/>
<dbReference type="RefSeq" id="WP_130493972.1">
    <property type="nucleotide sequence ID" value="NZ_SGXD01000004.1"/>
</dbReference>
<evidence type="ECO:0000313" key="7">
    <source>
        <dbReference type="Proteomes" id="UP000293638"/>
    </source>
</evidence>
<dbReference type="GO" id="GO:1901982">
    <property type="term" value="F:maltose binding"/>
    <property type="evidence" value="ECO:0007669"/>
    <property type="project" value="TreeGrafter"/>
</dbReference>
<gene>
    <name evidence="6" type="ORF">EV189_3233</name>
</gene>
<keyword evidence="3 5" id="KW-0732">Signal</keyword>
<sequence>MKHKRFLTAGLVAGVLSTAAACGSSSGTSSASSDQPTTGGSAAAGSAAGSAAPAAGGGSKTLKVWLMSGSAPDALVASLDSAFEAAHPGIKVDYQVQQWNGIQEKLTTAMSDASTTPDVIELGNTQNPSFSADGTLADLTDKVSQLGSTNWLAGLKDPGAYEGKQYGIPFYASGRVVIYRKDMFAKAGISAPPTSDAEWLSDIQKLNKAYAGQKDFQSLYLPGQSWYTYLSFLWDQGGDIAKQDGDSWTGTLDTPQAAAAADFYKQLVDTSKTTAPKDNDEANPQQYTVYSKGKTAMMIGLPWELGSAVADKGAPKDLKANSGVFAIPSKTAGKTAPIFLGGSNLAIPVNSKNQDLAWDWIKQLAGKDYQEQLAKANGVVPNDPAFNSVIADDPIVSVVAKAAAGGSKATPATPKWAAVEAQNPIKDFLTAVVTGKQKAADAAKTASQAITDKMSG</sequence>
<dbReference type="OrthoDB" id="9780991at2"/>
<comment type="caution">
    <text evidence="6">The sequence shown here is derived from an EMBL/GenBank/DDBJ whole genome shotgun (WGS) entry which is preliminary data.</text>
</comment>
<evidence type="ECO:0000256" key="5">
    <source>
        <dbReference type="SAM" id="SignalP"/>
    </source>
</evidence>
<dbReference type="Proteomes" id="UP000293638">
    <property type="component" value="Unassembled WGS sequence"/>
</dbReference>
<evidence type="ECO:0000256" key="2">
    <source>
        <dbReference type="ARBA" id="ARBA00022448"/>
    </source>
</evidence>
<feature type="chain" id="PRO_5038729589" evidence="5">
    <location>
        <begin position="22"/>
        <end position="456"/>
    </location>
</feature>
<dbReference type="PROSITE" id="PS51257">
    <property type="entry name" value="PROKAR_LIPOPROTEIN"/>
    <property type="match status" value="1"/>
</dbReference>
<evidence type="ECO:0000256" key="4">
    <source>
        <dbReference type="SAM" id="MobiDB-lite"/>
    </source>
</evidence>
<reference evidence="6 7" key="1">
    <citation type="submission" date="2019-02" db="EMBL/GenBank/DDBJ databases">
        <title>Genomic Encyclopedia of Type Strains, Phase IV (KMG-IV): sequencing the most valuable type-strain genomes for metagenomic binning, comparative biology and taxonomic classification.</title>
        <authorList>
            <person name="Goeker M."/>
        </authorList>
    </citation>
    <scope>NUCLEOTIDE SEQUENCE [LARGE SCALE GENOMIC DNA]</scope>
    <source>
        <strain evidence="6 7">DSM 45622</strain>
    </source>
</reference>
<evidence type="ECO:0000256" key="1">
    <source>
        <dbReference type="ARBA" id="ARBA00008520"/>
    </source>
</evidence>
<dbReference type="GO" id="GO:0042956">
    <property type="term" value="P:maltodextrin transmembrane transport"/>
    <property type="evidence" value="ECO:0007669"/>
    <property type="project" value="TreeGrafter"/>
</dbReference>
<dbReference type="Pfam" id="PF01547">
    <property type="entry name" value="SBP_bac_1"/>
    <property type="match status" value="1"/>
</dbReference>
<dbReference type="EMBL" id="SGXD01000004">
    <property type="protein sequence ID" value="RZS82838.1"/>
    <property type="molecule type" value="Genomic_DNA"/>
</dbReference>
<dbReference type="PANTHER" id="PTHR30061">
    <property type="entry name" value="MALTOSE-BINDING PERIPLASMIC PROTEIN"/>
    <property type="match status" value="1"/>
</dbReference>
<evidence type="ECO:0000256" key="3">
    <source>
        <dbReference type="ARBA" id="ARBA00022729"/>
    </source>
</evidence>
<dbReference type="GO" id="GO:0015768">
    <property type="term" value="P:maltose transport"/>
    <property type="evidence" value="ECO:0007669"/>
    <property type="project" value="TreeGrafter"/>
</dbReference>
<dbReference type="Gene3D" id="3.40.190.10">
    <property type="entry name" value="Periplasmic binding protein-like II"/>
    <property type="match status" value="2"/>
</dbReference>
<protein>
    <submittedName>
        <fullName evidence="6">N,N'-diacetylchitobiose transport system substrate-binding protein</fullName>
    </submittedName>
</protein>
<evidence type="ECO:0000313" key="6">
    <source>
        <dbReference type="EMBL" id="RZS82838.1"/>
    </source>
</evidence>
<name>A0A4Q7NGI2_9ACTN</name>
<accession>A0A4Q7NGI2</accession>
<dbReference type="GO" id="GO:0055052">
    <property type="term" value="C:ATP-binding cassette (ABC) transporter complex, substrate-binding subunit-containing"/>
    <property type="evidence" value="ECO:0007669"/>
    <property type="project" value="TreeGrafter"/>
</dbReference>
<keyword evidence="2" id="KW-0813">Transport</keyword>